<feature type="domain" description="PI31 proteasome regulator C-terminal" evidence="12">
    <location>
        <begin position="283"/>
        <end position="362"/>
    </location>
</feature>
<feature type="compositionally biased region" description="Gly residues" evidence="11">
    <location>
        <begin position="361"/>
        <end position="384"/>
    </location>
</feature>
<gene>
    <name evidence="14" type="ORF">JDV02_000081</name>
</gene>
<evidence type="ECO:0000256" key="1">
    <source>
        <dbReference type="ARBA" id="ARBA00004240"/>
    </source>
</evidence>
<dbReference type="PANTHER" id="PTHR13266:SF1">
    <property type="entry name" value="PROTEASOME INHIBITOR PI31 SUBUNIT"/>
    <property type="match status" value="1"/>
</dbReference>
<dbReference type="InterPro" id="IPR013886">
    <property type="entry name" value="PI31_Prot_C"/>
</dbReference>
<dbReference type="RefSeq" id="XP_047836805.1">
    <property type="nucleotide sequence ID" value="XM_047980848.1"/>
</dbReference>
<feature type="region of interest" description="Disordered" evidence="11">
    <location>
        <begin position="316"/>
        <end position="384"/>
    </location>
</feature>
<feature type="region of interest" description="Disordered" evidence="11">
    <location>
        <begin position="197"/>
        <end position="270"/>
    </location>
</feature>
<evidence type="ECO:0000259" key="13">
    <source>
        <dbReference type="Pfam" id="PF11566"/>
    </source>
</evidence>
<evidence type="ECO:0000256" key="3">
    <source>
        <dbReference type="ARBA" id="ARBA00006405"/>
    </source>
</evidence>
<dbReference type="GO" id="GO:0005783">
    <property type="term" value="C:endoplasmic reticulum"/>
    <property type="evidence" value="ECO:0007669"/>
    <property type="project" value="UniProtKB-SubCell"/>
</dbReference>
<organism evidence="14 15">
    <name type="scientific">Purpureocillium takamizusanense</name>
    <dbReference type="NCBI Taxonomy" id="2060973"/>
    <lineage>
        <taxon>Eukaryota</taxon>
        <taxon>Fungi</taxon>
        <taxon>Dikarya</taxon>
        <taxon>Ascomycota</taxon>
        <taxon>Pezizomycotina</taxon>
        <taxon>Sordariomycetes</taxon>
        <taxon>Hypocreomycetidae</taxon>
        <taxon>Hypocreales</taxon>
        <taxon>Ophiocordycipitaceae</taxon>
        <taxon>Purpureocillium</taxon>
    </lineage>
</organism>
<evidence type="ECO:0000256" key="6">
    <source>
        <dbReference type="ARBA" id="ARBA00022553"/>
    </source>
</evidence>
<accession>A0A9Q8V5Z0</accession>
<proteinExistence type="inferred from homology"/>
<evidence type="ECO:0000256" key="4">
    <source>
        <dbReference type="ARBA" id="ARBA00022481"/>
    </source>
</evidence>
<comment type="similarity">
    <text evidence="3">Belongs to the proteasome inhibitor PI31 family.</text>
</comment>
<comment type="subcellular location">
    <subcellularLocation>
        <location evidence="2">Cytoplasm</location>
    </subcellularLocation>
    <subcellularLocation>
        <location evidence="1">Endoplasmic reticulum</location>
    </subcellularLocation>
</comment>
<feature type="compositionally biased region" description="Basic and acidic residues" evidence="11">
    <location>
        <begin position="197"/>
        <end position="220"/>
    </location>
</feature>
<dbReference type="AlphaFoldDB" id="A0A9Q8V5Z0"/>
<evidence type="ECO:0000256" key="11">
    <source>
        <dbReference type="SAM" id="MobiDB-lite"/>
    </source>
</evidence>
<evidence type="ECO:0000256" key="7">
    <source>
        <dbReference type="ARBA" id="ARBA00022824"/>
    </source>
</evidence>
<sequence>MASAPSTLGTAAILGGMADALPAHPPNDDSSDLASSYEAVALLIHAYLAALGFELCGFDEDKPVDCAATAPRLPSQWNDRFGALSFVYRHKQSSMRFVIRVDRMGGKVEVRGLAVGADTIHRFERAVRDVVRADGLPLRVSLNPDGAEDRSDLVDKMRALFVSEQAIVDILHDLKVNIVQKLIPKLQREGYVEIDDRDAQEAAQAERRAQEARDPDRPFRGGEPQQPHPHPHPHPLPDLARPRPGAPVGDFPPPGFEDEYEMNRPPRAGAGIVFPDGRSPFNIGHDDLNPPGLGPHDPLRGSFVPGGGLPRPGRPSGMHPTFDDPLFAGQRGPGGFVSDGDPSAGYVDPQSPPGARWDPVGPGGGPRRGGPGGSRGGGNYPFGDFGGGGGYGGGGFGGGGHII</sequence>
<protein>
    <recommendedName>
        <fullName evidence="16">Proteasome inhibitor PI31 subunit</fullName>
    </recommendedName>
</protein>
<evidence type="ECO:0000256" key="9">
    <source>
        <dbReference type="ARBA" id="ARBA00022990"/>
    </source>
</evidence>
<dbReference type="Pfam" id="PF08577">
    <property type="entry name" value="PI31_Prot_C"/>
    <property type="match status" value="1"/>
</dbReference>
<dbReference type="GO" id="GO:0043161">
    <property type="term" value="P:proteasome-mediated ubiquitin-dependent protein catabolic process"/>
    <property type="evidence" value="ECO:0007669"/>
    <property type="project" value="InterPro"/>
</dbReference>
<dbReference type="Proteomes" id="UP000829364">
    <property type="component" value="Chromosome 1"/>
</dbReference>
<dbReference type="GO" id="GO:0070628">
    <property type="term" value="F:proteasome binding"/>
    <property type="evidence" value="ECO:0007669"/>
    <property type="project" value="InterPro"/>
</dbReference>
<evidence type="ECO:0000256" key="2">
    <source>
        <dbReference type="ARBA" id="ARBA00004496"/>
    </source>
</evidence>
<dbReference type="GO" id="GO:0000502">
    <property type="term" value="C:proteasome complex"/>
    <property type="evidence" value="ECO:0007669"/>
    <property type="project" value="UniProtKB-KW"/>
</dbReference>
<reference evidence="14" key="1">
    <citation type="submission" date="2021-11" db="EMBL/GenBank/DDBJ databases">
        <title>Purpureocillium_takamizusanense_genome.</title>
        <authorList>
            <person name="Nguyen N.-H."/>
        </authorList>
    </citation>
    <scope>NUCLEOTIDE SEQUENCE</scope>
    <source>
        <strain evidence="14">PT3</strain>
    </source>
</reference>
<dbReference type="Gene3D" id="3.40.1000.30">
    <property type="match status" value="1"/>
</dbReference>
<dbReference type="InterPro" id="IPR045128">
    <property type="entry name" value="PI31-like"/>
</dbReference>
<evidence type="ECO:0000256" key="5">
    <source>
        <dbReference type="ARBA" id="ARBA00022490"/>
    </source>
</evidence>
<evidence type="ECO:0000313" key="14">
    <source>
        <dbReference type="EMBL" id="UNI13324.1"/>
    </source>
</evidence>
<evidence type="ECO:0000256" key="8">
    <source>
        <dbReference type="ARBA" id="ARBA00022942"/>
    </source>
</evidence>
<dbReference type="GeneID" id="72062048"/>
<evidence type="ECO:0000313" key="15">
    <source>
        <dbReference type="Proteomes" id="UP000829364"/>
    </source>
</evidence>
<keyword evidence="7" id="KW-0256">Endoplasmic reticulum</keyword>
<feature type="domain" description="PI31 proteasome regulator N-terminal" evidence="13">
    <location>
        <begin position="30"/>
        <end position="189"/>
    </location>
</feature>
<keyword evidence="8" id="KW-0647">Proteasome</keyword>
<name>A0A9Q8V5Z0_9HYPO</name>
<dbReference type="OrthoDB" id="68090at2759"/>
<dbReference type="GO" id="GO:0004866">
    <property type="term" value="F:endopeptidase inhibitor activity"/>
    <property type="evidence" value="ECO:0007669"/>
    <property type="project" value="InterPro"/>
</dbReference>
<evidence type="ECO:0000256" key="10">
    <source>
        <dbReference type="ARBA" id="ARBA00024805"/>
    </source>
</evidence>
<dbReference type="EMBL" id="CP086354">
    <property type="protein sequence ID" value="UNI13324.1"/>
    <property type="molecule type" value="Genomic_DNA"/>
</dbReference>
<keyword evidence="6" id="KW-0597">Phosphoprotein</keyword>
<keyword evidence="15" id="KW-1185">Reference proteome</keyword>
<comment type="function">
    <text evidence="10">Plays an important role in control of proteasome function. Inhibits the hydrolysis of protein and peptide substrates by the 20S proteasome. Also inhibits the activation of the proteasome by the proteasome regulatory proteins PA700 and PA28.</text>
</comment>
<keyword evidence="4" id="KW-0488">Methylation</keyword>
<dbReference type="KEGG" id="ptkz:JDV02_000081"/>
<dbReference type="InterPro" id="IPR021625">
    <property type="entry name" value="PI31_Prot_N"/>
</dbReference>
<dbReference type="PANTHER" id="PTHR13266">
    <property type="entry name" value="PROTEASOME INHIBITOR"/>
    <property type="match status" value="1"/>
</dbReference>
<evidence type="ECO:0008006" key="16">
    <source>
        <dbReference type="Google" id="ProtNLM"/>
    </source>
</evidence>
<evidence type="ECO:0000259" key="12">
    <source>
        <dbReference type="Pfam" id="PF08577"/>
    </source>
</evidence>
<dbReference type="Pfam" id="PF11566">
    <property type="entry name" value="PI31_Prot_N"/>
    <property type="match status" value="1"/>
</dbReference>
<keyword evidence="9" id="KW-0007">Acetylation</keyword>
<keyword evidence="5" id="KW-0963">Cytoplasm</keyword>